<accession>A0A2Z7BTK0</accession>
<reference evidence="2 3" key="1">
    <citation type="journal article" date="2015" name="Proc. Natl. Acad. Sci. U.S.A.">
        <title>The resurrection genome of Boea hygrometrica: A blueprint for survival of dehydration.</title>
        <authorList>
            <person name="Xiao L."/>
            <person name="Yang G."/>
            <person name="Zhang L."/>
            <person name="Yang X."/>
            <person name="Zhao S."/>
            <person name="Ji Z."/>
            <person name="Zhou Q."/>
            <person name="Hu M."/>
            <person name="Wang Y."/>
            <person name="Chen M."/>
            <person name="Xu Y."/>
            <person name="Jin H."/>
            <person name="Xiao X."/>
            <person name="Hu G."/>
            <person name="Bao F."/>
            <person name="Hu Y."/>
            <person name="Wan P."/>
            <person name="Li L."/>
            <person name="Deng X."/>
            <person name="Kuang T."/>
            <person name="Xiang C."/>
            <person name="Zhu J.K."/>
            <person name="Oliver M.J."/>
            <person name="He Y."/>
        </authorList>
    </citation>
    <scope>NUCLEOTIDE SEQUENCE [LARGE SCALE GENOMIC DNA]</scope>
    <source>
        <strain evidence="3">cv. XS01</strain>
    </source>
</reference>
<proteinExistence type="predicted"/>
<gene>
    <name evidence="2" type="ORF">F511_32445</name>
</gene>
<keyword evidence="3" id="KW-1185">Reference proteome</keyword>
<evidence type="ECO:0000256" key="1">
    <source>
        <dbReference type="SAM" id="MobiDB-lite"/>
    </source>
</evidence>
<evidence type="ECO:0000313" key="3">
    <source>
        <dbReference type="Proteomes" id="UP000250235"/>
    </source>
</evidence>
<feature type="compositionally biased region" description="Low complexity" evidence="1">
    <location>
        <begin position="145"/>
        <end position="157"/>
    </location>
</feature>
<dbReference type="AlphaFoldDB" id="A0A2Z7BTK0"/>
<name>A0A2Z7BTK0_9LAMI</name>
<sequence length="300" mass="31764">MGWFIGEEKVARPPGQSKVRTEVAWCGPAGPGGGLAGGALAMVGRSTAIVGREAAVVRRMGSVCGVCTMLRVPLHGPAEHAGSLGSLGLNGAGETADEFIPTGDIRHDVNMADVSTYMSAVNRAYRFERGRKDMRDAFQRKRSQQPRPQGQQRLQQQEAMPIDLEGSRSAGSAVRSIQDLAWLDLESAVTTEIHGIFLGISLGGTDHRSCFCDAGRGCRSGHDITHRILVLEDERVTPIYLISLMGSFSQYERSGCSPYWGLTPRSSGAGCLVCLCVLSGYHGFTAGRGVDPAGSAPGGG</sequence>
<protein>
    <submittedName>
        <fullName evidence="2">Uncharacterized protein</fullName>
    </submittedName>
</protein>
<evidence type="ECO:0000313" key="2">
    <source>
        <dbReference type="EMBL" id="KZV35560.1"/>
    </source>
</evidence>
<feature type="region of interest" description="Disordered" evidence="1">
    <location>
        <begin position="138"/>
        <end position="157"/>
    </location>
</feature>
<dbReference type="Proteomes" id="UP000250235">
    <property type="component" value="Unassembled WGS sequence"/>
</dbReference>
<organism evidence="2 3">
    <name type="scientific">Dorcoceras hygrometricum</name>
    <dbReference type="NCBI Taxonomy" id="472368"/>
    <lineage>
        <taxon>Eukaryota</taxon>
        <taxon>Viridiplantae</taxon>
        <taxon>Streptophyta</taxon>
        <taxon>Embryophyta</taxon>
        <taxon>Tracheophyta</taxon>
        <taxon>Spermatophyta</taxon>
        <taxon>Magnoliopsida</taxon>
        <taxon>eudicotyledons</taxon>
        <taxon>Gunneridae</taxon>
        <taxon>Pentapetalae</taxon>
        <taxon>asterids</taxon>
        <taxon>lamiids</taxon>
        <taxon>Lamiales</taxon>
        <taxon>Gesneriaceae</taxon>
        <taxon>Didymocarpoideae</taxon>
        <taxon>Trichosporeae</taxon>
        <taxon>Loxocarpinae</taxon>
        <taxon>Dorcoceras</taxon>
    </lineage>
</organism>
<dbReference type="EMBL" id="KV004550">
    <property type="protein sequence ID" value="KZV35560.1"/>
    <property type="molecule type" value="Genomic_DNA"/>
</dbReference>